<sequence>MTQPSHTVHTLSGTYALNALDPEERREFEAHLAECDTCAQEVRELRETTARLGAAAAGRAPDGLRAKVLAEAARTRQAPPRLEARPAARRPGPALLGLAAAACLVIMLALGVAAYRADQRADRVQAQRDEVYSVLAAPDARAATGPVSTGGRGTVVVSRQRDRAVVVMAGLARAPSARTYELWLMGEGEPKPAGTMTTASAPVVIQRVGRATQIGITVEPAGGSAAPTGAPVFAVELPA</sequence>
<dbReference type="GO" id="GO:0016989">
    <property type="term" value="F:sigma factor antagonist activity"/>
    <property type="evidence" value="ECO:0007669"/>
    <property type="project" value="TreeGrafter"/>
</dbReference>
<accession>A0A7K0BRH7</accession>
<dbReference type="Pfam" id="PF22618">
    <property type="entry name" value="RskA_N"/>
    <property type="match status" value="1"/>
</dbReference>
<dbReference type="InterPro" id="IPR041916">
    <property type="entry name" value="Anti_sigma_zinc_sf"/>
</dbReference>
<protein>
    <recommendedName>
        <fullName evidence="10">Regulator of SigK</fullName>
    </recommendedName>
    <alternativeName>
        <fullName evidence="9">Sigma-K anti-sigma factor RskA</fullName>
    </alternativeName>
</protein>
<evidence type="ECO:0000259" key="12">
    <source>
        <dbReference type="Pfam" id="PF10099"/>
    </source>
</evidence>
<reference evidence="14 15" key="1">
    <citation type="submission" date="2019-10" db="EMBL/GenBank/DDBJ databases">
        <title>Actinomadura rubteroloni sp. nov. and Actinomadura macrotermitis sp. nov., isolated from the gut of fungus growing-termite Macrotermes natalensis.</title>
        <authorList>
            <person name="Benndorf R."/>
            <person name="Martin K."/>
            <person name="Kuefner M."/>
            <person name="De Beer W."/>
            <person name="Kaster A.-K."/>
            <person name="Vollmers J."/>
            <person name="Poulsen M."/>
            <person name="Beemelmanns C."/>
        </authorList>
    </citation>
    <scope>NUCLEOTIDE SEQUENCE [LARGE SCALE GENOMIC DNA]</scope>
    <source>
        <strain evidence="14 15">RB68</strain>
    </source>
</reference>
<evidence type="ECO:0000256" key="7">
    <source>
        <dbReference type="ARBA" id="ARBA00023136"/>
    </source>
</evidence>
<dbReference type="RefSeq" id="WP_328593927.1">
    <property type="nucleotide sequence ID" value="NZ_WEGH01000001.1"/>
</dbReference>
<organism evidence="14 15">
    <name type="scientific">Actinomadura macrotermitis</name>
    <dbReference type="NCBI Taxonomy" id="2585200"/>
    <lineage>
        <taxon>Bacteria</taxon>
        <taxon>Bacillati</taxon>
        <taxon>Actinomycetota</taxon>
        <taxon>Actinomycetes</taxon>
        <taxon>Streptosporangiales</taxon>
        <taxon>Thermomonosporaceae</taxon>
        <taxon>Actinomadura</taxon>
    </lineage>
</organism>
<feature type="domain" description="Anti-sigma-K factor RskA N-terminal" evidence="13">
    <location>
        <begin position="9"/>
        <end position="50"/>
    </location>
</feature>
<dbReference type="AlphaFoldDB" id="A0A7K0BRH7"/>
<dbReference type="GO" id="GO:0005886">
    <property type="term" value="C:plasma membrane"/>
    <property type="evidence" value="ECO:0007669"/>
    <property type="project" value="UniProtKB-SubCell"/>
</dbReference>
<evidence type="ECO:0000256" key="6">
    <source>
        <dbReference type="ARBA" id="ARBA00023015"/>
    </source>
</evidence>
<dbReference type="InterPro" id="IPR018764">
    <property type="entry name" value="RskA_C"/>
</dbReference>
<dbReference type="Proteomes" id="UP000487268">
    <property type="component" value="Unassembled WGS sequence"/>
</dbReference>
<feature type="transmembrane region" description="Helical" evidence="11">
    <location>
        <begin position="94"/>
        <end position="115"/>
    </location>
</feature>
<keyword evidence="15" id="KW-1185">Reference proteome</keyword>
<dbReference type="Gene3D" id="1.10.10.1320">
    <property type="entry name" value="Anti-sigma factor, zinc-finger domain"/>
    <property type="match status" value="1"/>
</dbReference>
<keyword evidence="7 11" id="KW-0472">Membrane</keyword>
<dbReference type="InterPro" id="IPR051474">
    <property type="entry name" value="Anti-sigma-K/W_factor"/>
</dbReference>
<evidence type="ECO:0000256" key="2">
    <source>
        <dbReference type="ARBA" id="ARBA00004236"/>
    </source>
</evidence>
<comment type="subcellular location">
    <subcellularLocation>
        <location evidence="2">Cell membrane</location>
    </subcellularLocation>
    <subcellularLocation>
        <location evidence="1">Membrane</location>
        <topology evidence="1">Single-pass membrane protein</topology>
    </subcellularLocation>
</comment>
<evidence type="ECO:0000256" key="3">
    <source>
        <dbReference type="ARBA" id="ARBA00022475"/>
    </source>
</evidence>
<keyword evidence="4 11" id="KW-0812">Transmembrane</keyword>
<evidence type="ECO:0000256" key="10">
    <source>
        <dbReference type="ARBA" id="ARBA00030803"/>
    </source>
</evidence>
<evidence type="ECO:0000256" key="4">
    <source>
        <dbReference type="ARBA" id="ARBA00022692"/>
    </source>
</evidence>
<evidence type="ECO:0000256" key="9">
    <source>
        <dbReference type="ARBA" id="ARBA00029829"/>
    </source>
</evidence>
<dbReference type="PANTHER" id="PTHR37461:SF1">
    <property type="entry name" value="ANTI-SIGMA-K FACTOR RSKA"/>
    <property type="match status" value="1"/>
</dbReference>
<dbReference type="Pfam" id="PF10099">
    <property type="entry name" value="RskA_C"/>
    <property type="match status" value="1"/>
</dbReference>
<proteinExistence type="predicted"/>
<evidence type="ECO:0000313" key="15">
    <source>
        <dbReference type="Proteomes" id="UP000487268"/>
    </source>
</evidence>
<evidence type="ECO:0000313" key="14">
    <source>
        <dbReference type="EMBL" id="MQY03626.1"/>
    </source>
</evidence>
<evidence type="ECO:0000256" key="8">
    <source>
        <dbReference type="ARBA" id="ARBA00023163"/>
    </source>
</evidence>
<keyword evidence="3" id="KW-1003">Cell membrane</keyword>
<dbReference type="EMBL" id="WEGH01000001">
    <property type="protein sequence ID" value="MQY03626.1"/>
    <property type="molecule type" value="Genomic_DNA"/>
</dbReference>
<keyword evidence="8" id="KW-0804">Transcription</keyword>
<dbReference type="GO" id="GO:0006417">
    <property type="term" value="P:regulation of translation"/>
    <property type="evidence" value="ECO:0007669"/>
    <property type="project" value="TreeGrafter"/>
</dbReference>
<keyword evidence="5 11" id="KW-1133">Transmembrane helix</keyword>
<evidence type="ECO:0000256" key="1">
    <source>
        <dbReference type="ARBA" id="ARBA00004167"/>
    </source>
</evidence>
<dbReference type="InterPro" id="IPR053877">
    <property type="entry name" value="RskA_N"/>
</dbReference>
<name>A0A7K0BRH7_9ACTN</name>
<feature type="domain" description="Anti-sigma K factor RskA C-terminal" evidence="12">
    <location>
        <begin position="99"/>
        <end position="230"/>
    </location>
</feature>
<keyword evidence="6" id="KW-0805">Transcription regulation</keyword>
<evidence type="ECO:0000256" key="5">
    <source>
        <dbReference type="ARBA" id="ARBA00022989"/>
    </source>
</evidence>
<evidence type="ECO:0000259" key="13">
    <source>
        <dbReference type="Pfam" id="PF22618"/>
    </source>
</evidence>
<dbReference type="PANTHER" id="PTHR37461">
    <property type="entry name" value="ANTI-SIGMA-K FACTOR RSKA"/>
    <property type="match status" value="1"/>
</dbReference>
<evidence type="ECO:0000256" key="11">
    <source>
        <dbReference type="SAM" id="Phobius"/>
    </source>
</evidence>
<comment type="caution">
    <text evidence="14">The sequence shown here is derived from an EMBL/GenBank/DDBJ whole genome shotgun (WGS) entry which is preliminary data.</text>
</comment>
<gene>
    <name evidence="14" type="primary">rskA</name>
    <name evidence="14" type="ORF">ACRB68_16710</name>
</gene>